<proteinExistence type="predicted"/>
<name>A0ABP1AW06_9BRYO</name>
<dbReference type="Gene3D" id="3.40.1660.10">
    <property type="entry name" value="EreA-like (biosynthetic domain)"/>
    <property type="match status" value="2"/>
</dbReference>
<reference evidence="1" key="1">
    <citation type="submission" date="2024-03" db="EMBL/GenBank/DDBJ databases">
        <authorList>
            <consortium name="ELIXIR-Norway"/>
            <consortium name="Elixir Norway"/>
        </authorList>
    </citation>
    <scope>NUCLEOTIDE SEQUENCE</scope>
</reference>
<evidence type="ECO:0000313" key="2">
    <source>
        <dbReference type="Proteomes" id="UP001497522"/>
    </source>
</evidence>
<organism evidence="1 2">
    <name type="scientific">Sphagnum jensenii</name>
    <dbReference type="NCBI Taxonomy" id="128206"/>
    <lineage>
        <taxon>Eukaryota</taxon>
        <taxon>Viridiplantae</taxon>
        <taxon>Streptophyta</taxon>
        <taxon>Embryophyta</taxon>
        <taxon>Bryophyta</taxon>
        <taxon>Sphagnophytina</taxon>
        <taxon>Sphagnopsida</taxon>
        <taxon>Sphagnales</taxon>
        <taxon>Sphagnaceae</taxon>
        <taxon>Sphagnum</taxon>
    </lineage>
</organism>
<accession>A0ABP1AW06</accession>
<dbReference type="SUPFAM" id="SSF159501">
    <property type="entry name" value="EreA/ChaN-like"/>
    <property type="match status" value="1"/>
</dbReference>
<dbReference type="InterPro" id="IPR007815">
    <property type="entry name" value="Emycin_Estase"/>
</dbReference>
<dbReference type="Pfam" id="PF05139">
    <property type="entry name" value="Erythro_esteras"/>
    <property type="match status" value="2"/>
</dbReference>
<sequence length="131" mass="15065">MIQADDKSWNVRDKHMMDTLNLLLEHYGPESKGIVWAHNTNIGDHRATSMKIRGEVNIGGLAREQYGEEIVGLRAIGVVYNPAYEKWRNYVPTSLSRRYDALLFLDFTRALDPLPVEPDEREIPADFPFGY</sequence>
<gene>
    <name evidence="1" type="ORF">CSSPJE1EN2_LOCUS9666</name>
</gene>
<keyword evidence="2" id="KW-1185">Reference proteome</keyword>
<dbReference type="Proteomes" id="UP001497522">
    <property type="component" value="Chromosome 16"/>
</dbReference>
<dbReference type="PANTHER" id="PTHR31299">
    <property type="entry name" value="ESTERASE, PUTATIVE (AFU_ORTHOLOGUE AFUA_1G05850)-RELATED"/>
    <property type="match status" value="1"/>
</dbReference>
<evidence type="ECO:0000313" key="1">
    <source>
        <dbReference type="EMBL" id="CAK9866671.1"/>
    </source>
</evidence>
<dbReference type="InterPro" id="IPR052036">
    <property type="entry name" value="Hydrolase/PRTase-associated"/>
</dbReference>
<protein>
    <submittedName>
        <fullName evidence="1">Uncharacterized protein</fullName>
    </submittedName>
</protein>
<dbReference type="EMBL" id="OZ023717">
    <property type="protein sequence ID" value="CAK9866671.1"/>
    <property type="molecule type" value="Genomic_DNA"/>
</dbReference>
<dbReference type="PANTHER" id="PTHR31299:SF0">
    <property type="entry name" value="ESTERASE, PUTATIVE (AFU_ORTHOLOGUE AFUA_1G05850)-RELATED"/>
    <property type="match status" value="1"/>
</dbReference>